<evidence type="ECO:0000313" key="10">
    <source>
        <dbReference type="EMBL" id="ARI78489.1"/>
    </source>
</evidence>
<protein>
    <recommendedName>
        <fullName evidence="9">ABC transporter domain-containing protein</fullName>
    </recommendedName>
</protein>
<evidence type="ECO:0000256" key="3">
    <source>
        <dbReference type="ARBA" id="ARBA00022448"/>
    </source>
</evidence>
<dbReference type="InterPro" id="IPR027417">
    <property type="entry name" value="P-loop_NTPase"/>
</dbReference>
<dbReference type="InterPro" id="IPR050095">
    <property type="entry name" value="ECF_ABC_transporter_ATP-bd"/>
</dbReference>
<dbReference type="FunFam" id="3.40.50.300:FF:000224">
    <property type="entry name" value="Energy-coupling factor transporter ATP-binding protein EcfA"/>
    <property type="match status" value="1"/>
</dbReference>
<keyword evidence="3" id="KW-0813">Transport</keyword>
<keyword evidence="7" id="KW-1278">Translocase</keyword>
<feature type="domain" description="ABC transporter" evidence="9">
    <location>
        <begin position="17"/>
        <end position="250"/>
    </location>
</feature>
<dbReference type="InterPro" id="IPR003439">
    <property type="entry name" value="ABC_transporter-like_ATP-bd"/>
</dbReference>
<comment type="subcellular location">
    <subcellularLocation>
        <location evidence="1">Cell membrane</location>
        <topology evidence="1">Peripheral membrane protein</topology>
    </subcellularLocation>
</comment>
<keyword evidence="11" id="KW-1185">Reference proteome</keyword>
<dbReference type="GO" id="GO:0043190">
    <property type="term" value="C:ATP-binding cassette (ABC) transporter complex"/>
    <property type="evidence" value="ECO:0007669"/>
    <property type="project" value="TreeGrafter"/>
</dbReference>
<dbReference type="PANTHER" id="PTHR43553">
    <property type="entry name" value="HEAVY METAL TRANSPORTER"/>
    <property type="match status" value="1"/>
</dbReference>
<organism evidence="10 11">
    <name type="scientific">Halobacillus mangrovi</name>
    <dbReference type="NCBI Taxonomy" id="402384"/>
    <lineage>
        <taxon>Bacteria</taxon>
        <taxon>Bacillati</taxon>
        <taxon>Bacillota</taxon>
        <taxon>Bacilli</taxon>
        <taxon>Bacillales</taxon>
        <taxon>Bacillaceae</taxon>
        <taxon>Halobacillus</taxon>
    </lineage>
</organism>
<accession>A0A1W5ZYZ6</accession>
<dbReference type="PROSITE" id="PS50893">
    <property type="entry name" value="ABC_TRANSPORTER_2"/>
    <property type="match status" value="1"/>
</dbReference>
<keyword evidence="8" id="KW-0472">Membrane</keyword>
<dbReference type="OrthoDB" id="9784332at2"/>
<evidence type="ECO:0000313" key="11">
    <source>
        <dbReference type="Proteomes" id="UP000192527"/>
    </source>
</evidence>
<evidence type="ECO:0000256" key="1">
    <source>
        <dbReference type="ARBA" id="ARBA00004202"/>
    </source>
</evidence>
<name>A0A1W5ZYZ6_9BACI</name>
<evidence type="ECO:0000256" key="2">
    <source>
        <dbReference type="ARBA" id="ARBA00005417"/>
    </source>
</evidence>
<comment type="similarity">
    <text evidence="2">Belongs to the ABC transporter superfamily.</text>
</comment>
<dbReference type="AlphaFoldDB" id="A0A1W5ZYZ6"/>
<dbReference type="CDD" id="cd03225">
    <property type="entry name" value="ABC_cobalt_CbiO_domain1"/>
    <property type="match status" value="1"/>
</dbReference>
<dbReference type="Pfam" id="PF00005">
    <property type="entry name" value="ABC_tran"/>
    <property type="match status" value="1"/>
</dbReference>
<dbReference type="EMBL" id="CP020772">
    <property type="protein sequence ID" value="ARI78489.1"/>
    <property type="molecule type" value="Genomic_DNA"/>
</dbReference>
<dbReference type="InterPro" id="IPR015856">
    <property type="entry name" value="ABC_transpr_CbiO/EcfA_su"/>
</dbReference>
<dbReference type="SUPFAM" id="SSF52540">
    <property type="entry name" value="P-loop containing nucleoside triphosphate hydrolases"/>
    <property type="match status" value="1"/>
</dbReference>
<dbReference type="GO" id="GO:0016887">
    <property type="term" value="F:ATP hydrolysis activity"/>
    <property type="evidence" value="ECO:0007669"/>
    <property type="project" value="InterPro"/>
</dbReference>
<dbReference type="PANTHER" id="PTHR43553:SF24">
    <property type="entry name" value="ENERGY-COUPLING FACTOR TRANSPORTER ATP-BINDING PROTEIN ECFA1"/>
    <property type="match status" value="1"/>
</dbReference>
<evidence type="ECO:0000256" key="6">
    <source>
        <dbReference type="ARBA" id="ARBA00022840"/>
    </source>
</evidence>
<reference evidence="10 11" key="1">
    <citation type="submission" date="2017-04" db="EMBL/GenBank/DDBJ databases">
        <title>The whole genome sequencing and assembly of Halobacillus mangrovi strain.</title>
        <authorList>
            <person name="Lee S.-J."/>
            <person name="Park M.-K."/>
            <person name="Kim J.-Y."/>
            <person name="Lee Y.-J."/>
            <person name="Yi H."/>
            <person name="Bahn Y.-S."/>
            <person name="Kim J.F."/>
            <person name="Lee D.-W."/>
        </authorList>
    </citation>
    <scope>NUCLEOTIDE SEQUENCE [LARGE SCALE GENOMIC DNA]</scope>
    <source>
        <strain evidence="10 11">KTB 131</strain>
    </source>
</reference>
<evidence type="ECO:0000256" key="5">
    <source>
        <dbReference type="ARBA" id="ARBA00022741"/>
    </source>
</evidence>
<sequence length="294" mass="32548">MQKQVRPTGGIEVNPYISVKNVSHVYPGGVKAIQDINLDIHEGEVVAILGSNGSGKTTLVKHFNGLLTPTTGEITIGGLNTKKEKIAKLSSLVGYVFQNPNHQTFLPTVGQELAYGCKNLKMDDEEIETRVQKAIEIFELEDQLEDNPFDLNSSQRKEVAMASIMAVSPKVIVLDEPTTGQDHKGCKRVLELVKMFKEHGHIVVLITHDMHLIGELNCRTVVMNQSQKIADDHAKVVFSDKSIMEEAGLQPPQITTFANQISHFDSNQTYLTVDSILEWMDSNQKEAVKVGSRS</sequence>
<dbReference type="STRING" id="402384.HM131_17320"/>
<dbReference type="GO" id="GO:0015087">
    <property type="term" value="F:cobalt ion transmembrane transporter activity"/>
    <property type="evidence" value="ECO:0007669"/>
    <property type="project" value="UniProtKB-ARBA"/>
</dbReference>
<evidence type="ECO:0000256" key="8">
    <source>
        <dbReference type="ARBA" id="ARBA00023136"/>
    </source>
</evidence>
<dbReference type="InterPro" id="IPR003593">
    <property type="entry name" value="AAA+_ATPase"/>
</dbReference>
<keyword evidence="6" id="KW-0067">ATP-binding</keyword>
<evidence type="ECO:0000259" key="9">
    <source>
        <dbReference type="PROSITE" id="PS50893"/>
    </source>
</evidence>
<keyword evidence="4" id="KW-1003">Cell membrane</keyword>
<evidence type="ECO:0000256" key="4">
    <source>
        <dbReference type="ARBA" id="ARBA00022475"/>
    </source>
</evidence>
<dbReference type="GO" id="GO:0042626">
    <property type="term" value="F:ATPase-coupled transmembrane transporter activity"/>
    <property type="evidence" value="ECO:0007669"/>
    <property type="project" value="TreeGrafter"/>
</dbReference>
<proteinExistence type="inferred from homology"/>
<dbReference type="Proteomes" id="UP000192527">
    <property type="component" value="Chromosome"/>
</dbReference>
<keyword evidence="5" id="KW-0547">Nucleotide-binding</keyword>
<dbReference type="SMART" id="SM00382">
    <property type="entry name" value="AAA"/>
    <property type="match status" value="1"/>
</dbReference>
<dbReference type="KEGG" id="hmn:HM131_17320"/>
<gene>
    <name evidence="10" type="ORF">HM131_17320</name>
</gene>
<dbReference type="GO" id="GO:0005524">
    <property type="term" value="F:ATP binding"/>
    <property type="evidence" value="ECO:0007669"/>
    <property type="project" value="UniProtKB-KW"/>
</dbReference>
<evidence type="ECO:0000256" key="7">
    <source>
        <dbReference type="ARBA" id="ARBA00022967"/>
    </source>
</evidence>
<dbReference type="Gene3D" id="3.40.50.300">
    <property type="entry name" value="P-loop containing nucleotide triphosphate hydrolases"/>
    <property type="match status" value="1"/>
</dbReference>